<dbReference type="Pfam" id="PF04326">
    <property type="entry name" value="SLFN_AlbA_2"/>
    <property type="match status" value="1"/>
</dbReference>
<dbReference type="EMBL" id="JAQOSO010000010">
    <property type="protein sequence ID" value="MDJ1172985.1"/>
    <property type="molecule type" value="Genomic_DNA"/>
</dbReference>
<feature type="domain" description="Schlafen AlbA-2" evidence="1">
    <location>
        <begin position="4"/>
        <end position="120"/>
    </location>
</feature>
<dbReference type="Gene3D" id="3.30.950.30">
    <property type="entry name" value="Schlafen, AAA domain"/>
    <property type="match status" value="1"/>
</dbReference>
<dbReference type="Proteomes" id="UP001235849">
    <property type="component" value="Unassembled WGS sequence"/>
</dbReference>
<proteinExistence type="predicted"/>
<keyword evidence="2" id="KW-0547">Nucleotide-binding</keyword>
<reference evidence="2 3" key="1">
    <citation type="submission" date="2023-01" db="EMBL/GenBank/DDBJ databases">
        <title>Novel diversity within Roseofilum (Cyanobacteria; Desertifilaceae) from marine benthic mats with descriptions of four novel species.</title>
        <authorList>
            <person name="Wang Y."/>
            <person name="Berthold D.E."/>
            <person name="Hu J."/>
            <person name="Lefler F.W."/>
            <person name="Laughinghouse H.D. IV."/>
        </authorList>
    </citation>
    <scope>NUCLEOTIDE SEQUENCE [LARGE SCALE GENOMIC DNA]</scope>
    <source>
        <strain evidence="2 3">BLCC-M114</strain>
    </source>
</reference>
<dbReference type="GO" id="GO:0005524">
    <property type="term" value="F:ATP binding"/>
    <property type="evidence" value="ECO:0007669"/>
    <property type="project" value="UniProtKB-KW"/>
</dbReference>
<accession>A0ABT7B1H4</accession>
<dbReference type="InterPro" id="IPR007421">
    <property type="entry name" value="Schlafen_AlbA_2_dom"/>
</dbReference>
<evidence type="ECO:0000313" key="2">
    <source>
        <dbReference type="EMBL" id="MDJ1172985.1"/>
    </source>
</evidence>
<dbReference type="SUPFAM" id="SSF46785">
    <property type="entry name" value="Winged helix' DNA-binding domain"/>
    <property type="match status" value="1"/>
</dbReference>
<sequence length="544" mass="62578">MTLETEEYDEKSLKFLSKNPDWQELAKDCVCFANARGGAIRIGIEDGETQPPDGQTISPDWIEKISKRINELTLNVTLAPRIEIASNGSQYLHITISRSPNVASTSDGRYYLRVADTCKPVLGDDILRLINERPTAPWETLTTQQVPRDRIDSGKLQAFCHGIRSSDRVKTSVKEKTDTELLDHYFLAQEDWLTNLGILSVGQRGDRARLGTAPVVQFLKYDQQEQKVNKLLWDDFSLSPIELVEAVWTEIPDFRERYELPDGLFRQTLPLYDEAVVRELLVNALVHRPYTQRGDIFLNLFSDRLEIVNPGPLPLGVTPQNVLHTTVRRNENLARIFHDLKLMEREGSGFDKIYEIMLSQGRRLPLLQEGSDRVKVTIYRQILKQEVINLLAIGDRQYQLTQREKITLGLLAQKESLSTRELSQQLSLSEGQALTSWLGRLLDFNLIKQTGQTKGTRYSVDPEMLRSIATQHRTTLQLMEPHRLEALILEDLRRYPQSSISEIHQRTAPELARSRIKRTLERLIAQDHITQTGENRWRRYSLHP</sequence>
<dbReference type="InterPro" id="IPR036390">
    <property type="entry name" value="WH_DNA-bd_sf"/>
</dbReference>
<dbReference type="InterPro" id="IPR036388">
    <property type="entry name" value="WH-like_DNA-bd_sf"/>
</dbReference>
<dbReference type="PANTHER" id="PTHR30595">
    <property type="entry name" value="GLPR-RELATED TRANSCRIPTIONAL REPRESSOR"/>
    <property type="match status" value="1"/>
</dbReference>
<dbReference type="Pfam" id="PF13749">
    <property type="entry name" value="HATPase_c_4"/>
    <property type="match status" value="1"/>
</dbReference>
<dbReference type="RefSeq" id="WP_283765362.1">
    <property type="nucleotide sequence ID" value="NZ_JAQOSO010000010.1"/>
</dbReference>
<dbReference type="PANTHER" id="PTHR30595:SF6">
    <property type="entry name" value="SCHLAFEN ALBA-2 DOMAIN-CONTAINING PROTEIN"/>
    <property type="match status" value="1"/>
</dbReference>
<evidence type="ECO:0000259" key="1">
    <source>
        <dbReference type="Pfam" id="PF04326"/>
    </source>
</evidence>
<protein>
    <submittedName>
        <fullName evidence="2">ATP-binding protein</fullName>
    </submittedName>
</protein>
<organism evidence="2 3">
    <name type="scientific">Roseofilum capinflatum BLCC-M114</name>
    <dbReference type="NCBI Taxonomy" id="3022440"/>
    <lineage>
        <taxon>Bacteria</taxon>
        <taxon>Bacillati</taxon>
        <taxon>Cyanobacteriota</taxon>
        <taxon>Cyanophyceae</taxon>
        <taxon>Desertifilales</taxon>
        <taxon>Desertifilaceae</taxon>
        <taxon>Roseofilum</taxon>
        <taxon>Roseofilum capinflatum</taxon>
    </lineage>
</organism>
<dbReference type="InterPro" id="IPR038475">
    <property type="entry name" value="RecG_C_sf"/>
</dbReference>
<name>A0ABT7B1H4_9CYAN</name>
<dbReference type="InterPro" id="IPR038461">
    <property type="entry name" value="Schlafen_AlbA_2_dom_sf"/>
</dbReference>
<evidence type="ECO:0000313" key="3">
    <source>
        <dbReference type="Proteomes" id="UP001235849"/>
    </source>
</evidence>
<dbReference type="Gene3D" id="3.30.565.60">
    <property type="match status" value="1"/>
</dbReference>
<keyword evidence="2" id="KW-0067">ATP-binding</keyword>
<gene>
    <name evidence="2" type="ORF">PMG25_02665</name>
</gene>
<keyword evidence="3" id="KW-1185">Reference proteome</keyword>
<comment type="caution">
    <text evidence="2">The sequence shown here is derived from an EMBL/GenBank/DDBJ whole genome shotgun (WGS) entry which is preliminary data.</text>
</comment>
<dbReference type="Gene3D" id="1.10.10.10">
    <property type="entry name" value="Winged helix-like DNA-binding domain superfamily/Winged helix DNA-binding domain"/>
    <property type="match status" value="1"/>
</dbReference>